<comment type="catalytic activity">
    <reaction evidence="1">
        <text>S-ubiquitinyl-[E2 ubiquitin-conjugating enzyme]-L-cysteine + [acceptor protein]-L-lysine = [E2 ubiquitin-conjugating enzyme]-L-cysteine + N(6)-ubiquitinyl-[acceptor protein]-L-lysine.</text>
        <dbReference type="EC" id="2.3.2.27"/>
    </reaction>
</comment>
<comment type="caution">
    <text evidence="16">The sequence shown here is derived from an EMBL/GenBank/DDBJ whole genome shotgun (WGS) entry which is preliminary data.</text>
</comment>
<keyword evidence="9" id="KW-0863">Zinc-finger</keyword>
<evidence type="ECO:0000256" key="4">
    <source>
        <dbReference type="ARBA" id="ARBA00012483"/>
    </source>
</evidence>
<evidence type="ECO:0000313" key="16">
    <source>
        <dbReference type="EMBL" id="KAK3006775.1"/>
    </source>
</evidence>
<keyword evidence="13" id="KW-0472">Membrane</keyword>
<dbReference type="GO" id="GO:0030247">
    <property type="term" value="F:polysaccharide binding"/>
    <property type="evidence" value="ECO:0007669"/>
    <property type="project" value="InterPro"/>
</dbReference>
<evidence type="ECO:0000256" key="10">
    <source>
        <dbReference type="ARBA" id="ARBA00022786"/>
    </source>
</evidence>
<evidence type="ECO:0000256" key="13">
    <source>
        <dbReference type="ARBA" id="ARBA00023136"/>
    </source>
</evidence>
<comment type="similarity">
    <text evidence="14">Belongs to the RING-type zinc finger family. ATL subfamily.</text>
</comment>
<evidence type="ECO:0000256" key="9">
    <source>
        <dbReference type="ARBA" id="ARBA00022771"/>
    </source>
</evidence>
<dbReference type="Pfam" id="PF13947">
    <property type="entry name" value="GUB_WAK_bind"/>
    <property type="match status" value="1"/>
</dbReference>
<sequence>MTVKRRALKWSDVGLSSLPIGQPCLSDNSFLTNPITHTDTMSPLLKIILLLLSAYSPPRSSGDDGGESFFKTCPPTKCSKRGPTVRYPLRLNTQPSFCGREGSELSCSANGSTLFHLPFSGSYLVDSINYYRRRISLEVQDCPLQSLLSMNRTGSILEYLSTDLLVVNCTTGGGAIDGMAGPIDCLQNDKDWVYVTDAGATMDKLPTNCSISGSGAIVFDGRDLVAGVERILRTRKIFMDWRFDEGCNDCEKNGNYCGINTSTNGTFCMNPRHPSK</sequence>
<name>A0AA88VDR4_9ASTE</name>
<evidence type="ECO:0000256" key="5">
    <source>
        <dbReference type="ARBA" id="ARBA00022679"/>
    </source>
</evidence>
<evidence type="ECO:0000313" key="17">
    <source>
        <dbReference type="Proteomes" id="UP001188597"/>
    </source>
</evidence>
<dbReference type="InterPro" id="IPR025287">
    <property type="entry name" value="WAK_GUB"/>
</dbReference>
<gene>
    <name evidence="16" type="ORF">RJ639_017130</name>
</gene>
<comment type="subcellular location">
    <subcellularLocation>
        <location evidence="2">Membrane</location>
        <topology evidence="2">Single-pass membrane protein</topology>
    </subcellularLocation>
</comment>
<comment type="pathway">
    <text evidence="3">Protein modification; protein ubiquitination.</text>
</comment>
<keyword evidence="7" id="KW-0479">Metal-binding</keyword>
<dbReference type="GO" id="GO:0016020">
    <property type="term" value="C:membrane"/>
    <property type="evidence" value="ECO:0007669"/>
    <property type="project" value="UniProtKB-SubCell"/>
</dbReference>
<dbReference type="PANTHER" id="PTHR46279">
    <property type="entry name" value="RING/U-BOX SUPERFAMILY PROTEIN"/>
    <property type="match status" value="1"/>
</dbReference>
<keyword evidence="10" id="KW-0833">Ubl conjugation pathway</keyword>
<evidence type="ECO:0000256" key="3">
    <source>
        <dbReference type="ARBA" id="ARBA00004906"/>
    </source>
</evidence>
<dbReference type="AlphaFoldDB" id="A0AA88VDR4"/>
<evidence type="ECO:0000256" key="7">
    <source>
        <dbReference type="ARBA" id="ARBA00022723"/>
    </source>
</evidence>
<dbReference type="GO" id="GO:0008270">
    <property type="term" value="F:zinc ion binding"/>
    <property type="evidence" value="ECO:0007669"/>
    <property type="project" value="UniProtKB-KW"/>
</dbReference>
<dbReference type="InterPro" id="IPR046948">
    <property type="entry name" value="ATL20-22-like"/>
</dbReference>
<keyword evidence="11" id="KW-0862">Zinc</keyword>
<evidence type="ECO:0000259" key="15">
    <source>
        <dbReference type="Pfam" id="PF13947"/>
    </source>
</evidence>
<keyword evidence="12" id="KW-1133">Transmembrane helix</keyword>
<dbReference type="GO" id="GO:0061630">
    <property type="term" value="F:ubiquitin protein ligase activity"/>
    <property type="evidence" value="ECO:0007669"/>
    <property type="project" value="UniProtKB-EC"/>
</dbReference>
<accession>A0AA88VDR4</accession>
<keyword evidence="8" id="KW-0732">Signal</keyword>
<dbReference type="EMBL" id="JAVXUP010001950">
    <property type="protein sequence ID" value="KAK3006775.1"/>
    <property type="molecule type" value="Genomic_DNA"/>
</dbReference>
<proteinExistence type="inferred from homology"/>
<keyword evidence="5" id="KW-0808">Transferase</keyword>
<evidence type="ECO:0000256" key="8">
    <source>
        <dbReference type="ARBA" id="ARBA00022729"/>
    </source>
</evidence>
<dbReference type="EC" id="2.3.2.27" evidence="4"/>
<evidence type="ECO:0000256" key="12">
    <source>
        <dbReference type="ARBA" id="ARBA00022989"/>
    </source>
</evidence>
<reference evidence="16" key="1">
    <citation type="submission" date="2022-12" db="EMBL/GenBank/DDBJ databases">
        <title>Draft genome assemblies for two species of Escallonia (Escalloniales).</title>
        <authorList>
            <person name="Chanderbali A."/>
            <person name="Dervinis C."/>
            <person name="Anghel I."/>
            <person name="Soltis D."/>
            <person name="Soltis P."/>
            <person name="Zapata F."/>
        </authorList>
    </citation>
    <scope>NUCLEOTIDE SEQUENCE</scope>
    <source>
        <strain evidence="16">UCBG64.0493</strain>
        <tissue evidence="16">Leaf</tissue>
    </source>
</reference>
<feature type="domain" description="Wall-associated receptor kinase galacturonan-binding" evidence="15">
    <location>
        <begin position="73"/>
        <end position="136"/>
    </location>
</feature>
<evidence type="ECO:0000256" key="6">
    <source>
        <dbReference type="ARBA" id="ARBA00022692"/>
    </source>
</evidence>
<organism evidence="16 17">
    <name type="scientific">Escallonia herrerae</name>
    <dbReference type="NCBI Taxonomy" id="1293975"/>
    <lineage>
        <taxon>Eukaryota</taxon>
        <taxon>Viridiplantae</taxon>
        <taxon>Streptophyta</taxon>
        <taxon>Embryophyta</taxon>
        <taxon>Tracheophyta</taxon>
        <taxon>Spermatophyta</taxon>
        <taxon>Magnoliopsida</taxon>
        <taxon>eudicotyledons</taxon>
        <taxon>Gunneridae</taxon>
        <taxon>Pentapetalae</taxon>
        <taxon>asterids</taxon>
        <taxon>campanulids</taxon>
        <taxon>Escalloniales</taxon>
        <taxon>Escalloniaceae</taxon>
        <taxon>Escallonia</taxon>
    </lineage>
</organism>
<dbReference type="PANTHER" id="PTHR46279:SF9">
    <property type="entry name" value="OS01G0116300 PROTEIN"/>
    <property type="match status" value="1"/>
</dbReference>
<evidence type="ECO:0000256" key="11">
    <source>
        <dbReference type="ARBA" id="ARBA00022833"/>
    </source>
</evidence>
<dbReference type="Proteomes" id="UP001188597">
    <property type="component" value="Unassembled WGS sequence"/>
</dbReference>
<evidence type="ECO:0000256" key="1">
    <source>
        <dbReference type="ARBA" id="ARBA00000900"/>
    </source>
</evidence>
<keyword evidence="6" id="KW-0812">Transmembrane</keyword>
<protein>
    <recommendedName>
        <fullName evidence="4">RING-type E3 ubiquitin transferase</fullName>
        <ecNumber evidence="4">2.3.2.27</ecNumber>
    </recommendedName>
</protein>
<keyword evidence="17" id="KW-1185">Reference proteome</keyword>
<evidence type="ECO:0000256" key="14">
    <source>
        <dbReference type="ARBA" id="ARBA00024209"/>
    </source>
</evidence>
<evidence type="ECO:0000256" key="2">
    <source>
        <dbReference type="ARBA" id="ARBA00004167"/>
    </source>
</evidence>